<protein>
    <recommendedName>
        <fullName evidence="8">Exonuclease domain-containing protein</fullName>
    </recommendedName>
</protein>
<name>A0A9D5CVB2_9LILI</name>
<evidence type="ECO:0000313" key="10">
    <source>
        <dbReference type="Proteomes" id="UP001085076"/>
    </source>
</evidence>
<dbReference type="InterPro" id="IPR036397">
    <property type="entry name" value="RNaseH_sf"/>
</dbReference>
<dbReference type="OrthoDB" id="10250935at2759"/>
<keyword evidence="2" id="KW-0540">Nuclease</keyword>
<dbReference type="Gene3D" id="3.30.420.10">
    <property type="entry name" value="Ribonuclease H-like superfamily/Ribonuclease H"/>
    <property type="match status" value="1"/>
</dbReference>
<evidence type="ECO:0000256" key="7">
    <source>
        <dbReference type="ARBA" id="ARBA00025769"/>
    </source>
</evidence>
<dbReference type="GO" id="GO:0005737">
    <property type="term" value="C:cytoplasm"/>
    <property type="evidence" value="ECO:0007669"/>
    <property type="project" value="TreeGrafter"/>
</dbReference>
<evidence type="ECO:0000256" key="3">
    <source>
        <dbReference type="ARBA" id="ARBA00022723"/>
    </source>
</evidence>
<dbReference type="GO" id="GO:0003676">
    <property type="term" value="F:nucleic acid binding"/>
    <property type="evidence" value="ECO:0007669"/>
    <property type="project" value="InterPro"/>
</dbReference>
<keyword evidence="5" id="KW-0269">Exonuclease</keyword>
<accession>A0A9D5CVB2</accession>
<dbReference type="PANTHER" id="PTHR13058">
    <property type="entry name" value="THREE PRIME REPAIR EXONUCLEASE 1, 2"/>
    <property type="match status" value="1"/>
</dbReference>
<keyword evidence="6" id="KW-0460">Magnesium</keyword>
<evidence type="ECO:0000259" key="8">
    <source>
        <dbReference type="SMART" id="SM00479"/>
    </source>
</evidence>
<dbReference type="PANTHER" id="PTHR13058:SF19">
    <property type="entry name" value="LD40940P"/>
    <property type="match status" value="1"/>
</dbReference>
<dbReference type="InterPro" id="IPR012337">
    <property type="entry name" value="RNaseH-like_sf"/>
</dbReference>
<dbReference type="Pfam" id="PF00929">
    <property type="entry name" value="RNase_T"/>
    <property type="match status" value="1"/>
</dbReference>
<evidence type="ECO:0000256" key="4">
    <source>
        <dbReference type="ARBA" id="ARBA00022801"/>
    </source>
</evidence>
<reference evidence="9" key="2">
    <citation type="journal article" date="2022" name="Hortic Res">
        <title>The genome of Dioscorea zingiberensis sheds light on the biosynthesis, origin and evolution of the medicinally important diosgenin saponins.</title>
        <authorList>
            <person name="Li Y."/>
            <person name="Tan C."/>
            <person name="Li Z."/>
            <person name="Guo J."/>
            <person name="Li S."/>
            <person name="Chen X."/>
            <person name="Wang C."/>
            <person name="Dai X."/>
            <person name="Yang H."/>
            <person name="Song W."/>
            <person name="Hou L."/>
            <person name="Xu J."/>
            <person name="Tong Z."/>
            <person name="Xu A."/>
            <person name="Yuan X."/>
            <person name="Wang W."/>
            <person name="Yang Q."/>
            <person name="Chen L."/>
            <person name="Sun Z."/>
            <person name="Wang K."/>
            <person name="Pan B."/>
            <person name="Chen J."/>
            <person name="Bao Y."/>
            <person name="Liu F."/>
            <person name="Qi X."/>
            <person name="Gang D.R."/>
            <person name="Wen J."/>
            <person name="Li J."/>
        </authorList>
    </citation>
    <scope>NUCLEOTIDE SEQUENCE</scope>
    <source>
        <strain evidence="9">Dzin_1.0</strain>
    </source>
</reference>
<dbReference type="SMART" id="SM00479">
    <property type="entry name" value="EXOIII"/>
    <property type="match status" value="1"/>
</dbReference>
<keyword evidence="4" id="KW-0378">Hydrolase</keyword>
<comment type="cofactor">
    <cofactor evidence="1">
        <name>Mg(2+)</name>
        <dbReference type="ChEBI" id="CHEBI:18420"/>
    </cofactor>
</comment>
<dbReference type="SUPFAM" id="SSF53098">
    <property type="entry name" value="Ribonuclease H-like"/>
    <property type="match status" value="1"/>
</dbReference>
<evidence type="ECO:0000256" key="1">
    <source>
        <dbReference type="ARBA" id="ARBA00001946"/>
    </source>
</evidence>
<dbReference type="EMBL" id="JAGGNH010000002">
    <property type="protein sequence ID" value="KAJ0980615.1"/>
    <property type="molecule type" value="Genomic_DNA"/>
</dbReference>
<dbReference type="AlphaFoldDB" id="A0A9D5CVB2"/>
<dbReference type="Proteomes" id="UP001085076">
    <property type="component" value="Miscellaneous, Linkage group lg02"/>
</dbReference>
<evidence type="ECO:0000256" key="2">
    <source>
        <dbReference type="ARBA" id="ARBA00022722"/>
    </source>
</evidence>
<comment type="similarity">
    <text evidence="7">Belongs to the exonuclease superfamily. TREX family.</text>
</comment>
<comment type="caution">
    <text evidence="9">The sequence shown here is derived from an EMBL/GenBank/DDBJ whole genome shotgun (WGS) entry which is preliminary data.</text>
</comment>
<feature type="domain" description="Exonuclease" evidence="8">
    <location>
        <begin position="27"/>
        <end position="163"/>
    </location>
</feature>
<evidence type="ECO:0000256" key="6">
    <source>
        <dbReference type="ARBA" id="ARBA00022842"/>
    </source>
</evidence>
<proteinExistence type="inferred from homology"/>
<keyword evidence="10" id="KW-1185">Reference proteome</keyword>
<dbReference type="GO" id="GO:0008296">
    <property type="term" value="F:3'-5'-DNA exonuclease activity"/>
    <property type="evidence" value="ECO:0007669"/>
    <property type="project" value="TreeGrafter"/>
</dbReference>
<evidence type="ECO:0000313" key="9">
    <source>
        <dbReference type="EMBL" id="KAJ0980615.1"/>
    </source>
</evidence>
<dbReference type="InterPro" id="IPR013520">
    <property type="entry name" value="Ribonucl_H"/>
</dbReference>
<organism evidence="9 10">
    <name type="scientific">Dioscorea zingiberensis</name>
    <dbReference type="NCBI Taxonomy" id="325984"/>
    <lineage>
        <taxon>Eukaryota</taxon>
        <taxon>Viridiplantae</taxon>
        <taxon>Streptophyta</taxon>
        <taxon>Embryophyta</taxon>
        <taxon>Tracheophyta</taxon>
        <taxon>Spermatophyta</taxon>
        <taxon>Magnoliopsida</taxon>
        <taxon>Liliopsida</taxon>
        <taxon>Dioscoreales</taxon>
        <taxon>Dioscoreaceae</taxon>
        <taxon>Dioscorea</taxon>
    </lineage>
</organism>
<reference evidence="9" key="1">
    <citation type="submission" date="2021-03" db="EMBL/GenBank/DDBJ databases">
        <authorList>
            <person name="Li Z."/>
            <person name="Yang C."/>
        </authorList>
    </citation>
    <scope>NUCLEOTIDE SEQUENCE</scope>
    <source>
        <strain evidence="9">Dzin_1.0</strain>
        <tissue evidence="9">Leaf</tissue>
    </source>
</reference>
<dbReference type="GO" id="GO:0006308">
    <property type="term" value="P:DNA catabolic process"/>
    <property type="evidence" value="ECO:0007669"/>
    <property type="project" value="TreeGrafter"/>
</dbReference>
<dbReference type="InterPro" id="IPR040393">
    <property type="entry name" value="TREX1/2"/>
</dbReference>
<evidence type="ECO:0000256" key="5">
    <source>
        <dbReference type="ARBA" id="ARBA00022839"/>
    </source>
</evidence>
<keyword evidence="3" id="KW-0479">Metal-binding</keyword>
<sequence>MTSSTTNLVYPRRSFFRSFATKAPTTAVIVFDTETTGFSRHKDRIIEIAARDLQGHGRNSTTFETLINPEIPVKNSHVHGITTQMVCKPEIPRFKEMVPKFLKFVNDRRMDRKQVLLVAHNARKFDVPFLVKEFQRYSMEVPSNWLFLDTLPLAQKLVKQDGN</sequence>
<dbReference type="GO" id="GO:0046872">
    <property type="term" value="F:metal ion binding"/>
    <property type="evidence" value="ECO:0007669"/>
    <property type="project" value="UniProtKB-KW"/>
</dbReference>
<gene>
    <name evidence="9" type="ORF">J5N97_008870</name>
</gene>
<dbReference type="CDD" id="cd06127">
    <property type="entry name" value="DEDDh"/>
    <property type="match status" value="1"/>
</dbReference>